<organism evidence="2 3">
    <name type="scientific">Micromonospora sagamiensis</name>
    <dbReference type="NCBI Taxonomy" id="47875"/>
    <lineage>
        <taxon>Bacteria</taxon>
        <taxon>Bacillati</taxon>
        <taxon>Actinomycetota</taxon>
        <taxon>Actinomycetes</taxon>
        <taxon>Micromonosporales</taxon>
        <taxon>Micromonosporaceae</taxon>
        <taxon>Micromonospora</taxon>
    </lineage>
</organism>
<evidence type="ECO:0000313" key="3">
    <source>
        <dbReference type="Proteomes" id="UP000319728"/>
    </source>
</evidence>
<name>A0A562WGC9_9ACTN</name>
<feature type="region of interest" description="Disordered" evidence="1">
    <location>
        <begin position="1"/>
        <end position="29"/>
    </location>
</feature>
<protein>
    <submittedName>
        <fullName evidence="2">Uncharacterized protein</fullName>
    </submittedName>
</protein>
<dbReference type="Proteomes" id="UP000319728">
    <property type="component" value="Unassembled WGS sequence"/>
</dbReference>
<comment type="caution">
    <text evidence="2">The sequence shown here is derived from an EMBL/GenBank/DDBJ whole genome shotgun (WGS) entry which is preliminary data.</text>
</comment>
<evidence type="ECO:0000256" key="1">
    <source>
        <dbReference type="SAM" id="MobiDB-lite"/>
    </source>
</evidence>
<evidence type="ECO:0000313" key="2">
    <source>
        <dbReference type="EMBL" id="TWJ28957.1"/>
    </source>
</evidence>
<dbReference type="AlphaFoldDB" id="A0A562WGC9"/>
<keyword evidence="3" id="KW-1185">Reference proteome</keyword>
<sequence length="58" mass="6419">MSRATVATGTTTLDSVRAHAGSARRAVREKRAMTTNIVRTRTDIGKTRPGHWWSGDHE</sequence>
<proteinExistence type="predicted"/>
<reference evidence="2 3" key="1">
    <citation type="submission" date="2019-07" db="EMBL/GenBank/DDBJ databases">
        <title>R&amp;d 2014.</title>
        <authorList>
            <person name="Klenk H.-P."/>
        </authorList>
    </citation>
    <scope>NUCLEOTIDE SEQUENCE [LARGE SCALE GENOMIC DNA]</scope>
    <source>
        <strain evidence="2 3">DSM 43912</strain>
    </source>
</reference>
<accession>A0A562WGC9</accession>
<gene>
    <name evidence="2" type="ORF">JD81_02463</name>
</gene>
<feature type="compositionally biased region" description="Polar residues" evidence="1">
    <location>
        <begin position="1"/>
        <end position="14"/>
    </location>
</feature>
<dbReference type="RefSeq" id="WP_186499821.1">
    <property type="nucleotide sequence ID" value="NZ_AP023438.1"/>
</dbReference>
<dbReference type="EMBL" id="VLLP01000001">
    <property type="protein sequence ID" value="TWJ28957.1"/>
    <property type="molecule type" value="Genomic_DNA"/>
</dbReference>